<gene>
    <name evidence="1" type="ORF">MM415B01439_0015</name>
</gene>
<reference evidence="1" key="1">
    <citation type="submission" date="2020-03" db="EMBL/GenBank/DDBJ databases">
        <title>The deep terrestrial virosphere.</title>
        <authorList>
            <person name="Holmfeldt K."/>
            <person name="Nilsson E."/>
            <person name="Simone D."/>
            <person name="Lopez-Fernandez M."/>
            <person name="Wu X."/>
            <person name="de Brujin I."/>
            <person name="Lundin D."/>
            <person name="Andersson A."/>
            <person name="Bertilsson S."/>
            <person name="Dopson M."/>
        </authorList>
    </citation>
    <scope>NUCLEOTIDE SEQUENCE</scope>
    <source>
        <strain evidence="1">MM415B01439</strain>
    </source>
</reference>
<proteinExistence type="predicted"/>
<protein>
    <submittedName>
        <fullName evidence="1">Uncharacterized protein</fullName>
    </submittedName>
</protein>
<evidence type="ECO:0000313" key="1">
    <source>
        <dbReference type="EMBL" id="QJA58538.1"/>
    </source>
</evidence>
<sequence length="90" mass="10225">MTEQARTAIEFLQSVPKRHGYPVNIKPKEAIPKRSPTLDLLVEDGKLMWRECAWCHAFLGYTAGNNEPNETTYEICKRCSDILKLGGKES</sequence>
<name>A0A6M3IN46_9ZZZZ</name>
<dbReference type="EMBL" id="MT141328">
    <property type="protein sequence ID" value="QJA58538.1"/>
    <property type="molecule type" value="Genomic_DNA"/>
</dbReference>
<organism evidence="1">
    <name type="scientific">viral metagenome</name>
    <dbReference type="NCBI Taxonomy" id="1070528"/>
    <lineage>
        <taxon>unclassified sequences</taxon>
        <taxon>metagenomes</taxon>
        <taxon>organismal metagenomes</taxon>
    </lineage>
</organism>
<accession>A0A6M3IN46</accession>
<dbReference type="AlphaFoldDB" id="A0A6M3IN46"/>